<dbReference type="SMART" id="SM01124">
    <property type="entry name" value="DBR1"/>
    <property type="match status" value="1"/>
</dbReference>
<evidence type="ECO:0000256" key="7">
    <source>
        <dbReference type="ARBA" id="ARBA00023004"/>
    </source>
</evidence>
<dbReference type="CDD" id="cd00844">
    <property type="entry name" value="MPP_Dbr1_N"/>
    <property type="match status" value="1"/>
</dbReference>
<dbReference type="InterPro" id="IPR029052">
    <property type="entry name" value="Metallo-depent_PP-like"/>
</dbReference>
<evidence type="ECO:0000256" key="1">
    <source>
        <dbReference type="ARBA" id="ARBA00001936"/>
    </source>
</evidence>
<keyword evidence="7" id="KW-0408">Iron</keyword>
<keyword evidence="9" id="KW-0539">Nucleus</keyword>
<feature type="compositionally biased region" description="Basic and acidic residues" evidence="10">
    <location>
        <begin position="242"/>
        <end position="253"/>
    </location>
</feature>
<evidence type="ECO:0000256" key="9">
    <source>
        <dbReference type="ARBA" id="ARBA00023242"/>
    </source>
</evidence>
<evidence type="ECO:0000256" key="5">
    <source>
        <dbReference type="ARBA" id="ARBA00022801"/>
    </source>
</evidence>
<evidence type="ECO:0000256" key="8">
    <source>
        <dbReference type="ARBA" id="ARBA00023211"/>
    </source>
</evidence>
<dbReference type="GO" id="GO:0008419">
    <property type="term" value="F:RNA lariat debranching enzyme activity"/>
    <property type="evidence" value="ECO:0007669"/>
    <property type="project" value="TreeGrafter"/>
</dbReference>
<dbReference type="Proteomes" id="UP000664521">
    <property type="component" value="Unassembled WGS sequence"/>
</dbReference>
<dbReference type="PANTHER" id="PTHR12849:SF0">
    <property type="entry name" value="LARIAT DEBRANCHING ENZYME"/>
    <property type="match status" value="1"/>
</dbReference>
<evidence type="ECO:0000256" key="2">
    <source>
        <dbReference type="ARBA" id="ARBA00001947"/>
    </source>
</evidence>
<dbReference type="GO" id="GO:0046872">
    <property type="term" value="F:metal ion binding"/>
    <property type="evidence" value="ECO:0007669"/>
    <property type="project" value="UniProtKB-KW"/>
</dbReference>
<feature type="compositionally biased region" description="Gly residues" evidence="10">
    <location>
        <begin position="520"/>
        <end position="545"/>
    </location>
</feature>
<proteinExistence type="predicted"/>
<sequence>MRIAVEGCGHGTLHSIYASIAQTCKIKGWHDGVQLLIIGGDFQAVRNAHDLPTMSVPPKYRAIGDFHEYYSGRRHAPYLTLFVGGNHEASSHLMELYHGGWVAPNIYYLGAASVVNYGGLRIAGLSGIWNAGDYNKPRRERLPYDNREVRSVYHVREWDVRRLCNLRTQVDVGVSHDWPRGVEWDGDWKGLFRRKDLFEKDAREGKLGSVAARKVMDRLRPKWWFSAHLHCKFSAVVKYDGKEGKGRGTERNGAKAGEGADLVSQVGNPNEIPIDGDEVGNGTHLVVPAKNEDEIDLDMDEEDETAGPLETNKPQGPAQPKDPSFESVPEALRAQLPASFAKHNTPPPPESLPPPPNIKNKTTHFLALDKCLPHRQFLQVLDVDPISKHATTPKQKSPRLSYDKEWLAITRVFAGEADPTSQLPRDKGEAYYASRIAAEEEWVEQNLVQKDRMVIPENFERTAPVYDPAVGLYPREQSKEYTNPQTVAFCEMLQIPNHFDAPEEDREERRRNAPPEDQGHGGGGGRGAGGNRGRGHGGRGGGGGRYSNRGRGRGYR</sequence>
<evidence type="ECO:0000313" key="12">
    <source>
        <dbReference type="EMBL" id="CAF9940129.1"/>
    </source>
</evidence>
<dbReference type="SUPFAM" id="SSF56300">
    <property type="entry name" value="Metallo-dependent phosphatases"/>
    <property type="match status" value="1"/>
</dbReference>
<dbReference type="GO" id="GO:0005634">
    <property type="term" value="C:nucleus"/>
    <property type="evidence" value="ECO:0007669"/>
    <property type="project" value="UniProtKB-SubCell"/>
</dbReference>
<keyword evidence="8" id="KW-0464">Manganese</keyword>
<comment type="cofactor">
    <cofactor evidence="1">
        <name>Mn(2+)</name>
        <dbReference type="ChEBI" id="CHEBI:29035"/>
    </cofactor>
</comment>
<feature type="region of interest" description="Disordered" evidence="10">
    <location>
        <begin position="501"/>
        <end position="556"/>
    </location>
</feature>
<evidence type="ECO:0000256" key="6">
    <source>
        <dbReference type="ARBA" id="ARBA00022833"/>
    </source>
</evidence>
<feature type="compositionally biased region" description="Pro residues" evidence="10">
    <location>
        <begin position="345"/>
        <end position="357"/>
    </location>
</feature>
<feature type="domain" description="Lariat debranching enzyme C-terminal" evidence="11">
    <location>
        <begin position="352"/>
        <end position="499"/>
    </location>
</feature>
<evidence type="ECO:0000313" key="13">
    <source>
        <dbReference type="Proteomes" id="UP000664521"/>
    </source>
</evidence>
<feature type="region of interest" description="Disordered" evidence="10">
    <location>
        <begin position="340"/>
        <end position="361"/>
    </location>
</feature>
<protein>
    <recommendedName>
        <fullName evidence="11">Lariat debranching enzyme C-terminal domain-containing protein</fullName>
    </recommendedName>
</protein>
<keyword evidence="5" id="KW-0378">Hydrolase</keyword>
<comment type="caution">
    <text evidence="12">The sequence shown here is derived from an EMBL/GenBank/DDBJ whole genome shotgun (WGS) entry which is preliminary data.</text>
</comment>
<dbReference type="OrthoDB" id="407609at2759"/>
<dbReference type="InterPro" id="IPR007708">
    <property type="entry name" value="DBR1_C"/>
</dbReference>
<accession>A0A8H3PH21</accession>
<evidence type="ECO:0000256" key="4">
    <source>
        <dbReference type="ARBA" id="ARBA00022723"/>
    </source>
</evidence>
<feature type="region of interest" description="Disordered" evidence="10">
    <location>
        <begin position="242"/>
        <end position="265"/>
    </location>
</feature>
<keyword evidence="4" id="KW-0479">Metal-binding</keyword>
<comment type="subcellular location">
    <subcellularLocation>
        <location evidence="3">Nucleus</location>
    </subcellularLocation>
</comment>
<evidence type="ECO:0000259" key="11">
    <source>
        <dbReference type="SMART" id="SM01124"/>
    </source>
</evidence>
<evidence type="ECO:0000256" key="3">
    <source>
        <dbReference type="ARBA" id="ARBA00004123"/>
    </source>
</evidence>
<feature type="compositionally biased region" description="Basic and acidic residues" evidence="10">
    <location>
        <begin position="507"/>
        <end position="519"/>
    </location>
</feature>
<keyword evidence="13" id="KW-1185">Reference proteome</keyword>
<dbReference type="EMBL" id="CAJPDS010000146">
    <property type="protein sequence ID" value="CAF9940129.1"/>
    <property type="molecule type" value="Genomic_DNA"/>
</dbReference>
<dbReference type="AlphaFoldDB" id="A0A8H3PH21"/>
<organism evidence="12 13">
    <name type="scientific">Heterodermia speciosa</name>
    <dbReference type="NCBI Taxonomy" id="116794"/>
    <lineage>
        <taxon>Eukaryota</taxon>
        <taxon>Fungi</taxon>
        <taxon>Dikarya</taxon>
        <taxon>Ascomycota</taxon>
        <taxon>Pezizomycotina</taxon>
        <taxon>Lecanoromycetes</taxon>
        <taxon>OSLEUM clade</taxon>
        <taxon>Lecanoromycetidae</taxon>
        <taxon>Caliciales</taxon>
        <taxon>Physciaceae</taxon>
        <taxon>Heterodermia</taxon>
    </lineage>
</organism>
<dbReference type="GO" id="GO:0000398">
    <property type="term" value="P:mRNA splicing, via spliceosome"/>
    <property type="evidence" value="ECO:0007669"/>
    <property type="project" value="TreeGrafter"/>
</dbReference>
<dbReference type="InterPro" id="IPR041816">
    <property type="entry name" value="Dbr1_N"/>
</dbReference>
<comment type="cofactor">
    <cofactor evidence="2">
        <name>Zn(2+)</name>
        <dbReference type="ChEBI" id="CHEBI:29105"/>
    </cofactor>
</comment>
<gene>
    <name evidence="12" type="ORF">HETSPECPRED_002173</name>
</gene>
<dbReference type="Pfam" id="PF05011">
    <property type="entry name" value="DBR1"/>
    <property type="match status" value="1"/>
</dbReference>
<evidence type="ECO:0000256" key="10">
    <source>
        <dbReference type="SAM" id="MobiDB-lite"/>
    </source>
</evidence>
<name>A0A8H3PH21_9LECA</name>
<dbReference type="PANTHER" id="PTHR12849">
    <property type="entry name" value="RNA LARIAT DEBRANCHING ENZYME"/>
    <property type="match status" value="1"/>
</dbReference>
<keyword evidence="6" id="KW-0862">Zinc</keyword>
<feature type="region of interest" description="Disordered" evidence="10">
    <location>
        <begin position="302"/>
        <end position="327"/>
    </location>
</feature>
<reference evidence="12" key="1">
    <citation type="submission" date="2021-03" db="EMBL/GenBank/DDBJ databases">
        <authorList>
            <person name="Tagirdzhanova G."/>
        </authorList>
    </citation>
    <scope>NUCLEOTIDE SEQUENCE</scope>
</reference>